<accession>A0A8R1YNT5</accession>
<reference evidence="2" key="1">
    <citation type="journal article" date="2008" name="Nat. Genet.">
        <title>The Pristionchus pacificus genome provides a unique perspective on nematode lifestyle and parasitism.</title>
        <authorList>
            <person name="Dieterich C."/>
            <person name="Clifton S.W."/>
            <person name="Schuster L.N."/>
            <person name="Chinwalla A."/>
            <person name="Delehaunty K."/>
            <person name="Dinkelacker I."/>
            <person name="Fulton L."/>
            <person name="Fulton R."/>
            <person name="Godfrey J."/>
            <person name="Minx P."/>
            <person name="Mitreva M."/>
            <person name="Roeseler W."/>
            <person name="Tian H."/>
            <person name="Witte H."/>
            <person name="Yang S.P."/>
            <person name="Wilson R.K."/>
            <person name="Sommer R.J."/>
        </authorList>
    </citation>
    <scope>NUCLEOTIDE SEQUENCE [LARGE SCALE GENOMIC DNA]</scope>
    <source>
        <strain evidence="2">PS312</strain>
    </source>
</reference>
<accession>A0A2A6B900</accession>
<dbReference type="Proteomes" id="UP000005239">
    <property type="component" value="Unassembled WGS sequence"/>
</dbReference>
<dbReference type="EnsemblMetazoa" id="PPA35456.1">
    <property type="protein sequence ID" value="PPA35456.1"/>
    <property type="gene ID" value="WBGene00273825"/>
</dbReference>
<evidence type="ECO:0000313" key="1">
    <source>
        <dbReference type="EnsemblMetazoa" id="PPA35456.1"/>
    </source>
</evidence>
<evidence type="ECO:0000313" key="2">
    <source>
        <dbReference type="Proteomes" id="UP000005239"/>
    </source>
</evidence>
<name>A0A2A6B900_PRIPA</name>
<organism evidence="1 2">
    <name type="scientific">Pristionchus pacificus</name>
    <name type="common">Parasitic nematode worm</name>
    <dbReference type="NCBI Taxonomy" id="54126"/>
    <lineage>
        <taxon>Eukaryota</taxon>
        <taxon>Metazoa</taxon>
        <taxon>Ecdysozoa</taxon>
        <taxon>Nematoda</taxon>
        <taxon>Chromadorea</taxon>
        <taxon>Rhabditida</taxon>
        <taxon>Rhabditina</taxon>
        <taxon>Diplogasteromorpha</taxon>
        <taxon>Diplogasteroidea</taxon>
        <taxon>Neodiplogasteridae</taxon>
        <taxon>Pristionchus</taxon>
    </lineage>
</organism>
<protein>
    <submittedName>
        <fullName evidence="1">Uncharacterized protein</fullName>
    </submittedName>
</protein>
<sequence>MFRMLILCVLFNGCIAELSWNSMNSPLLQQRLQQLLQVAGPLECVNTFVDDICDEFPELRPSKEDKVVALKREVNYFCTASTSHQNEALRGNSTKFPIISHKIKQLKRIAKRELANLTVKQRGMYEDEDHFITSQLITSMMRLYQRRVANHIERGLTKQLIQREIEETQLKLWDLWHGDRPQAELQEFFKMDDVQMKYEL</sequence>
<proteinExistence type="predicted"/>
<keyword evidence="2" id="KW-1185">Reference proteome</keyword>
<dbReference type="AlphaFoldDB" id="A0A2A6B900"/>
<reference evidence="1" key="2">
    <citation type="submission" date="2022-06" db="UniProtKB">
        <authorList>
            <consortium name="EnsemblMetazoa"/>
        </authorList>
    </citation>
    <scope>IDENTIFICATION</scope>
    <source>
        <strain evidence="1">PS312</strain>
    </source>
</reference>
<gene>
    <name evidence="1" type="primary">WBGene00273825</name>
</gene>